<evidence type="ECO:0000256" key="2">
    <source>
        <dbReference type="ARBA" id="ARBA00023052"/>
    </source>
</evidence>
<dbReference type="EMBL" id="JAPDOD010000002">
    <property type="protein sequence ID" value="MDA0159324.1"/>
    <property type="molecule type" value="Genomic_DNA"/>
</dbReference>
<dbReference type="EC" id="3.7.1.22" evidence="7"/>
<dbReference type="GO" id="GO:0030976">
    <property type="term" value="F:thiamine pyrophosphate binding"/>
    <property type="evidence" value="ECO:0007669"/>
    <property type="project" value="InterPro"/>
</dbReference>
<dbReference type="GO" id="GO:0009099">
    <property type="term" value="P:L-valine biosynthetic process"/>
    <property type="evidence" value="ECO:0007669"/>
    <property type="project" value="TreeGrafter"/>
</dbReference>
<dbReference type="GO" id="GO:0019310">
    <property type="term" value="P:inositol catabolic process"/>
    <property type="evidence" value="ECO:0007669"/>
    <property type="project" value="InterPro"/>
</dbReference>
<dbReference type="InterPro" id="IPR029061">
    <property type="entry name" value="THDP-binding"/>
</dbReference>
<protein>
    <submittedName>
        <fullName evidence="7">3D-(3,5/4)-trihydroxycyclohexane-1,2-dione acylhydrolase (Decyclizing)</fullName>
        <ecNumber evidence="7">3.7.1.22</ecNumber>
    </submittedName>
</protein>
<dbReference type="GO" id="GO:0102481">
    <property type="term" value="F:3D-(3,5/4)-trihydroxycyclohexane-1,2-dione hydrolase activity"/>
    <property type="evidence" value="ECO:0007669"/>
    <property type="project" value="UniProtKB-EC"/>
</dbReference>
<dbReference type="InterPro" id="IPR045229">
    <property type="entry name" value="TPP_enz"/>
</dbReference>
<organism evidence="7 8">
    <name type="scientific">Solirubrobacter ginsenosidimutans</name>
    <dbReference type="NCBI Taxonomy" id="490573"/>
    <lineage>
        <taxon>Bacteria</taxon>
        <taxon>Bacillati</taxon>
        <taxon>Actinomycetota</taxon>
        <taxon>Thermoleophilia</taxon>
        <taxon>Solirubrobacterales</taxon>
        <taxon>Solirubrobacteraceae</taxon>
        <taxon>Solirubrobacter</taxon>
    </lineage>
</organism>
<dbReference type="AlphaFoldDB" id="A0A9X3MN61"/>
<reference evidence="7" key="1">
    <citation type="submission" date="2022-10" db="EMBL/GenBank/DDBJ databases">
        <title>The WGS of Solirubrobacter ginsenosidimutans DSM 21036.</title>
        <authorList>
            <person name="Jiang Z."/>
        </authorList>
    </citation>
    <scope>NUCLEOTIDE SEQUENCE</scope>
    <source>
        <strain evidence="7">DSM 21036</strain>
    </source>
</reference>
<dbReference type="SUPFAM" id="SSF52467">
    <property type="entry name" value="DHS-like NAD/FAD-binding domain"/>
    <property type="match status" value="1"/>
</dbReference>
<feature type="domain" description="Thiamine pyrophosphate enzyme N-terminal TPP-binding" evidence="6">
    <location>
        <begin position="31"/>
        <end position="126"/>
    </location>
</feature>
<evidence type="ECO:0000259" key="5">
    <source>
        <dbReference type="Pfam" id="PF02775"/>
    </source>
</evidence>
<dbReference type="RefSeq" id="WP_270038001.1">
    <property type="nucleotide sequence ID" value="NZ_JAPDOD010000002.1"/>
</dbReference>
<dbReference type="Pfam" id="PF02775">
    <property type="entry name" value="TPP_enzyme_C"/>
    <property type="match status" value="1"/>
</dbReference>
<feature type="domain" description="Thiamine pyrophosphate enzyme central" evidence="4">
    <location>
        <begin position="214"/>
        <end position="348"/>
    </location>
</feature>
<dbReference type="InterPro" id="IPR012001">
    <property type="entry name" value="Thiamin_PyroP_enz_TPP-bd_dom"/>
</dbReference>
<sequence length="627" mass="65717">MRLTVAQALVRFLAVQQVERDGVPTPFFAGCLGIFGHGNLSGMGQALSEGHLRYVPARNEQSMVHVATAYARQRNRLATWACTSSVGPGATNMVTGAAVATVNRLPVLLLPGDTFATRAPHPVLQQIEAPHDAIMTANDAFKPVSRFFDRITRPEQLVPSLLEAMRVLTDPAETGAVVLALPEDLQTEAVEVPDAFLEERVWTIWRRPPAPGAIERAVALIASAQRPLIVAGGGTVYAEALSELHAFSALTGIPVCETQAGRGALLSDNPLALGAVGATGTAAANAMAAEADVVIGVGTRWGDFTTASKTAFQDPGVRFVNVNVASLDVHKHAGVAVEADAREALVALRAALTGHRAPAAWTTRAGELSGAWARTVAELVAPGPADAPLRQSAVIGAVNDVAGDSGVVVNAAGSAPGDLHKLWRARDPLGKGYHVEYGFSCMGYEVPGGMGVKLAAPEREVWVLVGDASWLMSPGELVTAVQERIPIRIVLVDNHGYASIGALSRSVGSAGFGTILRSADNGQLPRDDNGGLPAPLPVDLAASVAALGVPVTRAETLEELRSALEGMRGAAGPTCVYVETDRYQGVPDFDGWWDVPVAEVGGEASVREARAAYERARARQRAYVETN</sequence>
<accession>A0A9X3MN61</accession>
<dbReference type="PANTHER" id="PTHR18968">
    <property type="entry name" value="THIAMINE PYROPHOSPHATE ENZYMES"/>
    <property type="match status" value="1"/>
</dbReference>
<keyword evidence="8" id="KW-1185">Reference proteome</keyword>
<gene>
    <name evidence="7" type="primary">iolD</name>
    <name evidence="7" type="ORF">OM076_03520</name>
</gene>
<dbReference type="Proteomes" id="UP001149140">
    <property type="component" value="Unassembled WGS sequence"/>
</dbReference>
<keyword evidence="7" id="KW-0378">Hydrolase</keyword>
<proteinExistence type="inferred from homology"/>
<feature type="domain" description="Thiamine pyrophosphate enzyme TPP-binding" evidence="5">
    <location>
        <begin position="412"/>
        <end position="577"/>
    </location>
</feature>
<dbReference type="Pfam" id="PF00205">
    <property type="entry name" value="TPP_enzyme_M"/>
    <property type="match status" value="1"/>
</dbReference>
<dbReference type="InterPro" id="IPR011766">
    <property type="entry name" value="TPP_enzyme_TPP-bd"/>
</dbReference>
<dbReference type="Gene3D" id="3.40.50.1220">
    <property type="entry name" value="TPP-binding domain"/>
    <property type="match status" value="1"/>
</dbReference>
<dbReference type="InterPro" id="IPR012000">
    <property type="entry name" value="Thiamin_PyroP_enz_cen_dom"/>
</dbReference>
<evidence type="ECO:0000256" key="3">
    <source>
        <dbReference type="RuleBase" id="RU362132"/>
    </source>
</evidence>
<dbReference type="GO" id="GO:0000287">
    <property type="term" value="F:magnesium ion binding"/>
    <property type="evidence" value="ECO:0007669"/>
    <property type="project" value="InterPro"/>
</dbReference>
<evidence type="ECO:0000259" key="6">
    <source>
        <dbReference type="Pfam" id="PF02776"/>
    </source>
</evidence>
<dbReference type="Gene3D" id="3.40.50.970">
    <property type="match status" value="2"/>
</dbReference>
<comment type="caution">
    <text evidence="7">The sequence shown here is derived from an EMBL/GenBank/DDBJ whole genome shotgun (WGS) entry which is preliminary data.</text>
</comment>
<name>A0A9X3MN61_9ACTN</name>
<dbReference type="PANTHER" id="PTHR18968:SF9">
    <property type="entry name" value="3D-(3,5_4)-TRIHYDROXYCYCLOHEXANE-1,2-DIONE HYDROLASE"/>
    <property type="match status" value="1"/>
</dbReference>
<evidence type="ECO:0000313" key="8">
    <source>
        <dbReference type="Proteomes" id="UP001149140"/>
    </source>
</evidence>
<evidence type="ECO:0000259" key="4">
    <source>
        <dbReference type="Pfam" id="PF00205"/>
    </source>
</evidence>
<dbReference type="InterPro" id="IPR000399">
    <property type="entry name" value="TPP-bd_CS"/>
</dbReference>
<dbReference type="CDD" id="cd07035">
    <property type="entry name" value="TPP_PYR_POX_like"/>
    <property type="match status" value="1"/>
</dbReference>
<keyword evidence="2 3" id="KW-0786">Thiamine pyrophosphate</keyword>
<dbReference type="Pfam" id="PF02776">
    <property type="entry name" value="TPP_enzyme_N"/>
    <property type="match status" value="1"/>
</dbReference>
<dbReference type="PROSITE" id="PS00187">
    <property type="entry name" value="TPP_ENZYMES"/>
    <property type="match status" value="1"/>
</dbReference>
<dbReference type="InterPro" id="IPR029035">
    <property type="entry name" value="DHS-like_NAD/FAD-binding_dom"/>
</dbReference>
<evidence type="ECO:0000313" key="7">
    <source>
        <dbReference type="EMBL" id="MDA0159324.1"/>
    </source>
</evidence>
<comment type="similarity">
    <text evidence="1 3">Belongs to the TPP enzyme family.</text>
</comment>
<dbReference type="InterPro" id="IPR030817">
    <property type="entry name" value="Myo_inos_IolD"/>
</dbReference>
<dbReference type="GO" id="GO:0003984">
    <property type="term" value="F:acetolactate synthase activity"/>
    <property type="evidence" value="ECO:0007669"/>
    <property type="project" value="TreeGrafter"/>
</dbReference>
<dbReference type="SUPFAM" id="SSF52518">
    <property type="entry name" value="Thiamin diphosphate-binding fold (THDP-binding)"/>
    <property type="match status" value="2"/>
</dbReference>
<evidence type="ECO:0000256" key="1">
    <source>
        <dbReference type="ARBA" id="ARBA00007812"/>
    </source>
</evidence>
<dbReference type="NCBIfam" id="TIGR04377">
    <property type="entry name" value="myo_inos_iolD"/>
    <property type="match status" value="1"/>
</dbReference>
<dbReference type="GO" id="GO:0005948">
    <property type="term" value="C:acetolactate synthase complex"/>
    <property type="evidence" value="ECO:0007669"/>
    <property type="project" value="TreeGrafter"/>
</dbReference>
<dbReference type="GO" id="GO:0009097">
    <property type="term" value="P:isoleucine biosynthetic process"/>
    <property type="evidence" value="ECO:0007669"/>
    <property type="project" value="TreeGrafter"/>
</dbReference>
<dbReference type="GO" id="GO:0050660">
    <property type="term" value="F:flavin adenine dinucleotide binding"/>
    <property type="evidence" value="ECO:0007669"/>
    <property type="project" value="TreeGrafter"/>
</dbReference>